<protein>
    <submittedName>
        <fullName evidence="2">LysM domain-containing protein</fullName>
    </submittedName>
</protein>
<accession>A0A285FV57</accession>
<gene>
    <name evidence="2" type="ORF">SAMN05421748_1011289</name>
</gene>
<dbReference type="Gene3D" id="3.10.350.10">
    <property type="entry name" value="LysM domain"/>
    <property type="match status" value="1"/>
</dbReference>
<dbReference type="SUPFAM" id="SSF54106">
    <property type="entry name" value="LysM domain"/>
    <property type="match status" value="1"/>
</dbReference>
<dbReference type="SMART" id="SM00257">
    <property type="entry name" value="LysM"/>
    <property type="match status" value="1"/>
</dbReference>
<dbReference type="InterPro" id="IPR018392">
    <property type="entry name" value="LysM"/>
</dbReference>
<proteinExistence type="predicted"/>
<dbReference type="AlphaFoldDB" id="A0A285FV57"/>
<evidence type="ECO:0000313" key="3">
    <source>
        <dbReference type="Proteomes" id="UP000219612"/>
    </source>
</evidence>
<reference evidence="3" key="1">
    <citation type="submission" date="2017-09" db="EMBL/GenBank/DDBJ databases">
        <authorList>
            <person name="Varghese N."/>
            <person name="Submissions S."/>
        </authorList>
    </citation>
    <scope>NUCLEOTIDE SEQUENCE [LARGE SCALE GENOMIC DNA]</scope>
    <source>
        <strain evidence="3">CGMCC 4.6857</strain>
    </source>
</reference>
<name>A0A285FV57_9ACTN</name>
<dbReference type="PROSITE" id="PS51782">
    <property type="entry name" value="LYSM"/>
    <property type="match status" value="1"/>
</dbReference>
<dbReference type="OrthoDB" id="5084290at2"/>
<sequence>MVTNGVRHVEPPLRLTRRGRAVVLGFLVLLASLASAVLFTTASRADEPPAGPPPTIVVRPGDTLWDVAARELPGRHGQAGVDELRRLNGLSGYGVHPGDVLILPYGS</sequence>
<keyword evidence="3" id="KW-1185">Reference proteome</keyword>
<dbReference type="Pfam" id="PF01476">
    <property type="entry name" value="LysM"/>
    <property type="match status" value="1"/>
</dbReference>
<feature type="domain" description="LysM" evidence="1">
    <location>
        <begin position="54"/>
        <end position="103"/>
    </location>
</feature>
<dbReference type="InterPro" id="IPR036779">
    <property type="entry name" value="LysM_dom_sf"/>
</dbReference>
<dbReference type="EMBL" id="OBDY01000001">
    <property type="protein sequence ID" value="SNY15177.1"/>
    <property type="molecule type" value="Genomic_DNA"/>
</dbReference>
<evidence type="ECO:0000259" key="1">
    <source>
        <dbReference type="PROSITE" id="PS51782"/>
    </source>
</evidence>
<evidence type="ECO:0000313" key="2">
    <source>
        <dbReference type="EMBL" id="SNY15177.1"/>
    </source>
</evidence>
<organism evidence="2 3">
    <name type="scientific">Paractinoplanes atraurantiacus</name>
    <dbReference type="NCBI Taxonomy" id="1036182"/>
    <lineage>
        <taxon>Bacteria</taxon>
        <taxon>Bacillati</taxon>
        <taxon>Actinomycetota</taxon>
        <taxon>Actinomycetes</taxon>
        <taxon>Micromonosporales</taxon>
        <taxon>Micromonosporaceae</taxon>
        <taxon>Paractinoplanes</taxon>
    </lineage>
</organism>
<dbReference type="Proteomes" id="UP000219612">
    <property type="component" value="Unassembled WGS sequence"/>
</dbReference>
<dbReference type="CDD" id="cd00118">
    <property type="entry name" value="LysM"/>
    <property type="match status" value="1"/>
</dbReference>
<dbReference type="RefSeq" id="WP_097318594.1">
    <property type="nucleotide sequence ID" value="NZ_OBDY01000001.1"/>
</dbReference>